<gene>
    <name evidence="3" type="ORF">A3G31_05205</name>
</gene>
<dbReference type="GO" id="GO:0009307">
    <property type="term" value="P:DNA restriction-modification system"/>
    <property type="evidence" value="ECO:0007669"/>
    <property type="project" value="UniProtKB-KW"/>
</dbReference>
<dbReference type="SUPFAM" id="SSF52540">
    <property type="entry name" value="P-loop containing nucleoside triphosphate hydrolases"/>
    <property type="match status" value="2"/>
</dbReference>
<protein>
    <submittedName>
        <fullName evidence="3">Restriction endonuclease subunit R</fullName>
    </submittedName>
</protein>
<sequence length="905" mass="104436">MTEELEWQTRRDRINKKLKSLNPAWTIIKHRDNLDTSALHCHAVEEYPTANGPADYALFAKGKLLGIIEAKKVSVNPQNVLEQAKRYSKGAFNGSGNWNGFRVPFLYASNGEIVWFLDIRNEKNIRRQISNFHTGDALHEFFNDNKDDGYEWLGNNPLNLEKLRYYQSEAIEETEEAICKGKRAMLIAMATGTGKTFTTVAQIYNLLESKAARRILFLVDRRALAAQAVREFASFTTPKGNKFAQEYEVYSQKFHREDFDDDKPFDPKVLPNAYLTSPQDTHTFVYVSTIQRMTINLFGWENAFAQDSSDPDYEEDTQKLDIPIHAFDVIIADECHRGYTASETAIWRSVLDYFDAIKIGLTATPAPHSLSLFKEVVYRYTTEQAIQDGFLVDYESVKIKSNVRMKGIFLKEGDPVGLVDTKTGEEIYDELEDEREFPTEDVERNITAPESNKKIIQEIAKYAYQHEEKTERFPKILIFAANDLPHISHADQLVNICREEFGQGDDFVQKITGSPSVDRPLQKIKEFRNRPNPKIAVTVDMLTTGVDIPCLEFIVFLRPVKSRILWVQMLGRGTRLCQEINKEHFTIFDCFDGTLIEYFKNTTDFKIEPPQKEPIPLEQVIENIYQNVDREYYTKVLVKRLRRIERSMSGEAIAKFANFIPDGDIGKFAGKLAENIRNDFTNTMNLLRNKDFQDLLINYPRAQKKFIVGYNVPDEVSSEIIEHFGPYGQKPEDYLDSFARFVKENPEHIEAIKILLERPKEWKTDALNELRKKLSLNKFPEKELQKAHKLVYNKALADIISMVKHAAKKEEPIFTAEERITEAMEKVKAGKSFNEEQLNWLGLIQEHLIKNLTIELGDFDYAPIFEQRGGKSKAEKIFKDKLEPLIAEINYSVAAQEREKICLML</sequence>
<dbReference type="Proteomes" id="UP000178082">
    <property type="component" value="Unassembled WGS sequence"/>
</dbReference>
<evidence type="ECO:0000259" key="1">
    <source>
        <dbReference type="PROSITE" id="PS51192"/>
    </source>
</evidence>
<dbReference type="GO" id="GO:0003677">
    <property type="term" value="F:DNA binding"/>
    <property type="evidence" value="ECO:0007669"/>
    <property type="project" value="UniProtKB-KW"/>
</dbReference>
<dbReference type="SMART" id="SM00487">
    <property type="entry name" value="DEXDc"/>
    <property type="match status" value="1"/>
</dbReference>
<dbReference type="InterPro" id="IPR014001">
    <property type="entry name" value="Helicase_ATP-bd"/>
</dbReference>
<dbReference type="Pfam" id="PF08463">
    <property type="entry name" value="EcoEI_R_C"/>
    <property type="match status" value="1"/>
</dbReference>
<dbReference type="Pfam" id="PF04313">
    <property type="entry name" value="HSDR_N"/>
    <property type="match status" value="1"/>
</dbReference>
<dbReference type="Gene3D" id="3.40.50.300">
    <property type="entry name" value="P-loop containing nucleotide triphosphate hydrolases"/>
    <property type="match status" value="2"/>
</dbReference>
<keyword evidence="3" id="KW-0378">Hydrolase</keyword>
<dbReference type="GO" id="GO:0009035">
    <property type="term" value="F:type I site-specific deoxyribonuclease activity"/>
    <property type="evidence" value="ECO:0007669"/>
    <property type="project" value="UniProtKB-EC"/>
</dbReference>
<evidence type="ECO:0000313" key="4">
    <source>
        <dbReference type="Proteomes" id="UP000178082"/>
    </source>
</evidence>
<dbReference type="EMBL" id="MGDI01000016">
    <property type="protein sequence ID" value="OGL54161.1"/>
    <property type="molecule type" value="Genomic_DNA"/>
</dbReference>
<dbReference type="InterPro" id="IPR050742">
    <property type="entry name" value="Helicase_Restrict-Modif_Enz"/>
</dbReference>
<feature type="domain" description="Helicase ATP-binding" evidence="1">
    <location>
        <begin position="176"/>
        <end position="383"/>
    </location>
</feature>
<dbReference type="InterPro" id="IPR027417">
    <property type="entry name" value="P-loop_NTPase"/>
</dbReference>
<evidence type="ECO:0000313" key="3">
    <source>
        <dbReference type="EMBL" id="OGL54161.1"/>
    </source>
</evidence>
<dbReference type="Pfam" id="PF04851">
    <property type="entry name" value="ResIII"/>
    <property type="match status" value="1"/>
</dbReference>
<dbReference type="InterPro" id="IPR013670">
    <property type="entry name" value="EcoEI_R_C_dom"/>
</dbReference>
<keyword evidence="3" id="KW-0255">Endonuclease</keyword>
<dbReference type="STRING" id="1817883.A3G31_05205"/>
<reference evidence="3 4" key="1">
    <citation type="journal article" date="2016" name="Nat. Commun.">
        <title>Thousands of microbial genomes shed light on interconnected biogeochemical processes in an aquifer system.</title>
        <authorList>
            <person name="Anantharaman K."/>
            <person name="Brown C.T."/>
            <person name="Hug L.A."/>
            <person name="Sharon I."/>
            <person name="Castelle C.J."/>
            <person name="Probst A.J."/>
            <person name="Thomas B.C."/>
            <person name="Singh A."/>
            <person name="Wilkins M.J."/>
            <person name="Karaoz U."/>
            <person name="Brodie E.L."/>
            <person name="Williams K.H."/>
            <person name="Hubbard S.S."/>
            <person name="Banfield J.F."/>
        </authorList>
    </citation>
    <scope>NUCLEOTIDE SEQUENCE [LARGE SCALE GENOMIC DNA]</scope>
</reference>
<dbReference type="GO" id="GO:0005524">
    <property type="term" value="F:ATP binding"/>
    <property type="evidence" value="ECO:0007669"/>
    <property type="project" value="UniProtKB-KW"/>
</dbReference>
<comment type="caution">
    <text evidence="3">The sequence shown here is derived from an EMBL/GenBank/DDBJ whole genome shotgun (WGS) entry which is preliminary data.</text>
</comment>
<proteinExistence type="predicted"/>
<dbReference type="CDD" id="cd18799">
    <property type="entry name" value="SF2_C_EcoAI-like"/>
    <property type="match status" value="1"/>
</dbReference>
<dbReference type="InterPro" id="IPR001650">
    <property type="entry name" value="Helicase_C-like"/>
</dbReference>
<organism evidence="3 4">
    <name type="scientific">Candidatus Schekmanbacteria bacterium RIFCSPLOWO2_12_FULL_38_15</name>
    <dbReference type="NCBI Taxonomy" id="1817883"/>
    <lineage>
        <taxon>Bacteria</taxon>
        <taxon>Candidatus Schekmaniibacteriota</taxon>
    </lineage>
</organism>
<accession>A0A1F7SK63</accession>
<dbReference type="Gene3D" id="3.90.1570.30">
    <property type="match status" value="1"/>
</dbReference>
<dbReference type="Pfam" id="PF00271">
    <property type="entry name" value="Helicase_C"/>
    <property type="match status" value="1"/>
</dbReference>
<name>A0A1F7SK63_9BACT</name>
<feature type="domain" description="Helicase C-terminal" evidence="2">
    <location>
        <begin position="458"/>
        <end position="621"/>
    </location>
</feature>
<dbReference type="PROSITE" id="PS51194">
    <property type="entry name" value="HELICASE_CTER"/>
    <property type="match status" value="1"/>
</dbReference>
<dbReference type="AlphaFoldDB" id="A0A1F7SK63"/>
<evidence type="ECO:0000259" key="2">
    <source>
        <dbReference type="PROSITE" id="PS51194"/>
    </source>
</evidence>
<dbReference type="PANTHER" id="PTHR47396">
    <property type="entry name" value="TYPE I RESTRICTION ENZYME ECOKI R PROTEIN"/>
    <property type="match status" value="1"/>
</dbReference>
<dbReference type="InterPro" id="IPR006935">
    <property type="entry name" value="Helicase/UvrB_N"/>
</dbReference>
<dbReference type="PROSITE" id="PS51192">
    <property type="entry name" value="HELICASE_ATP_BIND_1"/>
    <property type="match status" value="1"/>
</dbReference>
<dbReference type="GO" id="GO:0005829">
    <property type="term" value="C:cytosol"/>
    <property type="evidence" value="ECO:0007669"/>
    <property type="project" value="TreeGrafter"/>
</dbReference>
<dbReference type="InterPro" id="IPR007409">
    <property type="entry name" value="Restrct_endonuc_type1_HsdR_N"/>
</dbReference>
<dbReference type="PANTHER" id="PTHR47396:SF1">
    <property type="entry name" value="ATP-DEPENDENT HELICASE IRC3-RELATED"/>
    <property type="match status" value="1"/>
</dbReference>
<keyword evidence="3" id="KW-0540">Nuclease</keyword>